<organism evidence="1 2">
    <name type="scientific">Dubosiella muris</name>
    <dbReference type="NCBI Taxonomy" id="3038133"/>
    <lineage>
        <taxon>Bacteria</taxon>
        <taxon>Bacillati</taxon>
        <taxon>Bacillota</taxon>
        <taxon>Erysipelotrichia</taxon>
        <taxon>Erysipelotrichales</taxon>
        <taxon>Erysipelotrichaceae</taxon>
        <taxon>Dubosiella</taxon>
    </lineage>
</organism>
<sequence>MENKKKPMGKQTVWYNRKNRRDFMLLFLKSIPRLYRSARKDLSRHFPMAFSSALSIGIALLIAMLLVVVAANINRFTNSIEEELVIQASISPTLAESSKESLREQIAQIDGIESVQFSSKEEELDKLIQENGDVFSRYAEEGRNPLYDIYIIEVRDPEHIDEISAAVEEIPGINAVNYGGGAITKLVSIFQVLRRYGSVLVLFMILLAIFLIRNTIKMTIHVRKDEIAIMRQVGAYNWYITTPFVLEGMVIGAWGALIPALLVGIGYPLFYQGMHGVFISDLFQLLAPFPFVVWIVLGLFAIGLGTGMIGSFLAVRKYVRWIR</sequence>
<gene>
    <name evidence="1" type="ORF">E5336_09555</name>
</gene>
<evidence type="ECO:0000313" key="2">
    <source>
        <dbReference type="Proteomes" id="UP000308836"/>
    </source>
</evidence>
<keyword evidence="2" id="KW-1185">Reference proteome</keyword>
<dbReference type="EMBL" id="SRYG01000020">
    <property type="protein sequence ID" value="TGY65265.1"/>
    <property type="molecule type" value="Genomic_DNA"/>
</dbReference>
<comment type="caution">
    <text evidence="1">The sequence shown here is derived from an EMBL/GenBank/DDBJ whole genome shotgun (WGS) entry which is preliminary data.</text>
</comment>
<name>A0AC61R5R2_9FIRM</name>
<protein>
    <submittedName>
        <fullName evidence="1">ABC transporter permease</fullName>
    </submittedName>
</protein>
<dbReference type="Proteomes" id="UP000308836">
    <property type="component" value="Unassembled WGS sequence"/>
</dbReference>
<reference evidence="1" key="1">
    <citation type="submission" date="2019-04" db="EMBL/GenBank/DDBJ databases">
        <title>Microbes associate with the intestines of laboratory mice.</title>
        <authorList>
            <person name="Navarre W."/>
            <person name="Wong E."/>
            <person name="Huang K."/>
            <person name="Tropini C."/>
            <person name="Ng K."/>
            <person name="Yu B."/>
        </authorList>
    </citation>
    <scope>NUCLEOTIDE SEQUENCE</scope>
    <source>
        <strain evidence="1">NM09_H32</strain>
    </source>
</reference>
<accession>A0AC61R5R2</accession>
<proteinExistence type="predicted"/>
<evidence type="ECO:0000313" key="1">
    <source>
        <dbReference type="EMBL" id="TGY65265.1"/>
    </source>
</evidence>